<evidence type="ECO:0000256" key="6">
    <source>
        <dbReference type="ARBA" id="ARBA00022989"/>
    </source>
</evidence>
<evidence type="ECO:0000256" key="4">
    <source>
        <dbReference type="ARBA" id="ARBA00022475"/>
    </source>
</evidence>
<evidence type="ECO:0000256" key="1">
    <source>
        <dbReference type="ARBA" id="ARBA00004651"/>
    </source>
</evidence>
<feature type="transmembrane region" description="Helical" evidence="9">
    <location>
        <begin position="55"/>
        <end position="73"/>
    </location>
</feature>
<organism evidence="11 12">
    <name type="scientific">Lederbergia lenta</name>
    <name type="common">Bacillus lentus</name>
    <dbReference type="NCBI Taxonomy" id="1467"/>
    <lineage>
        <taxon>Bacteria</taxon>
        <taxon>Bacillati</taxon>
        <taxon>Bacillota</taxon>
        <taxon>Bacilli</taxon>
        <taxon>Bacillales</taxon>
        <taxon>Bacillaceae</taxon>
        <taxon>Lederbergia</taxon>
    </lineage>
</organism>
<dbReference type="EMBL" id="LS483476">
    <property type="protein sequence ID" value="SQI63473.1"/>
    <property type="molecule type" value="Genomic_DNA"/>
</dbReference>
<accession>A0A2X4WKM0</accession>
<evidence type="ECO:0000256" key="9">
    <source>
        <dbReference type="SAM" id="Phobius"/>
    </source>
</evidence>
<feature type="transmembrane region" description="Helical" evidence="9">
    <location>
        <begin position="426"/>
        <end position="444"/>
    </location>
</feature>
<dbReference type="GO" id="GO:0015297">
    <property type="term" value="F:antiporter activity"/>
    <property type="evidence" value="ECO:0007669"/>
    <property type="project" value="UniProtKB-KW"/>
</dbReference>
<sequence>MPLLIAKKKGSFYAKNSGVSIVNSTEKRNPAALLPFLVFLILFIGSGLITKDFYAFPVIVAISIAGAFAIAMNRKESLNQKVESFCKGAGNSNVILMVLIFLLAGAFSEVAKGMGAVDSTVNLALTAVPPNLLLVGIFIIACFISLSMGTSVGTIVALAPIGVGISEQTDISLALAMASVIGGSMFGDNLSFISDTTIAAVRTQHTQMKDKFKVNFFIVLPAAVITCIILGVLTMNEHAAIATESFNWFKIIPYIFVLITALMGVNVFLVLTIGIVFAGVIGLMDGSYHVMDIFQHIGEGMAGMYEMSFLAILIAGTVEVVRYNGGINYFLYTITKNIKSKKGAEFGIASLISLTNVSTANNTISIIIAGPLAKNIADKYQIDPRKSASLLDIFSCTIQGMLPYGAQMLVAAGIAGISPVNILQYSFYPVLIGICGIIAILIGFPRFSQQKN</sequence>
<feature type="domain" description="Na+/H+ antiporter NhaC-like C-terminal" evidence="10">
    <location>
        <begin position="256"/>
        <end position="444"/>
    </location>
</feature>
<feature type="transmembrane region" description="Helical" evidence="9">
    <location>
        <begin position="254"/>
        <end position="281"/>
    </location>
</feature>
<keyword evidence="2" id="KW-0813">Transport</keyword>
<evidence type="ECO:0000256" key="2">
    <source>
        <dbReference type="ARBA" id="ARBA00022448"/>
    </source>
</evidence>
<evidence type="ECO:0000256" key="8">
    <source>
        <dbReference type="ARBA" id="ARBA00038435"/>
    </source>
</evidence>
<feature type="transmembrane region" description="Helical" evidence="9">
    <location>
        <begin position="214"/>
        <end position="233"/>
    </location>
</feature>
<dbReference type="Proteomes" id="UP000249134">
    <property type="component" value="Chromosome 1"/>
</dbReference>
<evidence type="ECO:0000256" key="3">
    <source>
        <dbReference type="ARBA" id="ARBA00022449"/>
    </source>
</evidence>
<dbReference type="AlphaFoldDB" id="A0A2X4WKM0"/>
<proteinExistence type="inferred from homology"/>
<feature type="transmembrane region" description="Helical" evidence="9">
    <location>
        <begin position="309"/>
        <end position="332"/>
    </location>
</feature>
<feature type="domain" description="Na+/H+ antiporter NhaC-like C-terminal" evidence="10">
    <location>
        <begin position="93"/>
        <end position="233"/>
    </location>
</feature>
<dbReference type="InterPro" id="IPR052180">
    <property type="entry name" value="NhaC_Na-H+_Antiporter"/>
</dbReference>
<evidence type="ECO:0000313" key="12">
    <source>
        <dbReference type="Proteomes" id="UP000249134"/>
    </source>
</evidence>
<evidence type="ECO:0000256" key="5">
    <source>
        <dbReference type="ARBA" id="ARBA00022692"/>
    </source>
</evidence>
<keyword evidence="7 9" id="KW-0472">Membrane</keyword>
<dbReference type="KEGG" id="blen:NCTC4824_04124"/>
<evidence type="ECO:0000313" key="11">
    <source>
        <dbReference type="EMBL" id="SQI63473.1"/>
    </source>
</evidence>
<comment type="similarity">
    <text evidence="8">Belongs to the NhaC Na(+)/H(+) (TC 2.A.35) antiporter family.</text>
</comment>
<dbReference type="STRING" id="1348624.GCA_001591545_03704"/>
<feature type="transmembrane region" description="Helical" evidence="9">
    <location>
        <begin position="171"/>
        <end position="194"/>
    </location>
</feature>
<dbReference type="Pfam" id="PF03553">
    <property type="entry name" value="Na_H_antiporter"/>
    <property type="match status" value="2"/>
</dbReference>
<keyword evidence="3" id="KW-0050">Antiport</keyword>
<protein>
    <submittedName>
        <fullName evidence="11">Na+ antiporter NhaC</fullName>
    </submittedName>
</protein>
<evidence type="ECO:0000259" key="10">
    <source>
        <dbReference type="Pfam" id="PF03553"/>
    </source>
</evidence>
<feature type="transmembrane region" description="Helical" evidence="9">
    <location>
        <begin position="401"/>
        <end position="420"/>
    </location>
</feature>
<dbReference type="GO" id="GO:0005886">
    <property type="term" value="C:plasma membrane"/>
    <property type="evidence" value="ECO:0007669"/>
    <property type="project" value="UniProtKB-SubCell"/>
</dbReference>
<dbReference type="PANTHER" id="PTHR33451">
    <property type="entry name" value="MALATE-2H(+)/NA(+)-LACTATE ANTIPORTER"/>
    <property type="match status" value="1"/>
</dbReference>
<dbReference type="PANTHER" id="PTHR33451:SF5">
    <property type="entry name" value="NA+_H+ ANTIPORTER"/>
    <property type="match status" value="1"/>
</dbReference>
<feature type="transmembrane region" description="Helical" evidence="9">
    <location>
        <begin position="131"/>
        <end position="159"/>
    </location>
</feature>
<comment type="subcellular location">
    <subcellularLocation>
        <location evidence="1">Cell membrane</location>
        <topology evidence="1">Multi-pass membrane protein</topology>
    </subcellularLocation>
</comment>
<feature type="transmembrane region" description="Helical" evidence="9">
    <location>
        <begin position="31"/>
        <end position="49"/>
    </location>
</feature>
<dbReference type="InterPro" id="IPR018461">
    <property type="entry name" value="Na/H_Antiport_NhaC-like_C"/>
</dbReference>
<keyword evidence="4" id="KW-1003">Cell membrane</keyword>
<keyword evidence="6 9" id="KW-1133">Transmembrane helix</keyword>
<reference evidence="11 12" key="1">
    <citation type="submission" date="2018-06" db="EMBL/GenBank/DDBJ databases">
        <authorList>
            <consortium name="Pathogen Informatics"/>
            <person name="Doyle S."/>
        </authorList>
    </citation>
    <scope>NUCLEOTIDE SEQUENCE [LARGE SCALE GENOMIC DNA]</scope>
    <source>
        <strain evidence="11 12">NCTC4824</strain>
    </source>
</reference>
<keyword evidence="5 9" id="KW-0812">Transmembrane</keyword>
<keyword evidence="12" id="KW-1185">Reference proteome</keyword>
<evidence type="ECO:0000256" key="7">
    <source>
        <dbReference type="ARBA" id="ARBA00023136"/>
    </source>
</evidence>
<feature type="transmembrane region" description="Helical" evidence="9">
    <location>
        <begin position="94"/>
        <end position="111"/>
    </location>
</feature>
<name>A0A2X4WKM0_LEDLE</name>
<gene>
    <name evidence="11" type="primary">mleN</name>
    <name evidence="11" type="ORF">NCTC4824_04124</name>
</gene>